<dbReference type="EMBL" id="JAOYFB010000005">
    <property type="protein sequence ID" value="KAK4015168.1"/>
    <property type="molecule type" value="Genomic_DNA"/>
</dbReference>
<sequence>MSHTTCTPNSWRKNENKIKRNSNNNNYPTSLSRPVLQQQQQHARTHAKNNRTFACKLALRCEKKGYSDKREDIRDGDESRLHQWIRVPFDNFFLDLGNPVRSARQNLLTAEKERESDGQSV</sequence>
<evidence type="ECO:0000313" key="3">
    <source>
        <dbReference type="Proteomes" id="UP001234178"/>
    </source>
</evidence>
<accession>A0ABQ9ZQG0</accession>
<feature type="compositionally biased region" description="Polar residues" evidence="1">
    <location>
        <begin position="1"/>
        <end position="11"/>
    </location>
</feature>
<evidence type="ECO:0000313" key="2">
    <source>
        <dbReference type="EMBL" id="KAK4015168.1"/>
    </source>
</evidence>
<dbReference type="Proteomes" id="UP001234178">
    <property type="component" value="Unassembled WGS sequence"/>
</dbReference>
<organism evidence="2 3">
    <name type="scientific">Daphnia magna</name>
    <dbReference type="NCBI Taxonomy" id="35525"/>
    <lineage>
        <taxon>Eukaryota</taxon>
        <taxon>Metazoa</taxon>
        <taxon>Ecdysozoa</taxon>
        <taxon>Arthropoda</taxon>
        <taxon>Crustacea</taxon>
        <taxon>Branchiopoda</taxon>
        <taxon>Diplostraca</taxon>
        <taxon>Cladocera</taxon>
        <taxon>Anomopoda</taxon>
        <taxon>Daphniidae</taxon>
        <taxon>Daphnia</taxon>
    </lineage>
</organism>
<name>A0ABQ9ZQG0_9CRUS</name>
<keyword evidence="3" id="KW-1185">Reference proteome</keyword>
<feature type="region of interest" description="Disordered" evidence="1">
    <location>
        <begin position="1"/>
        <end position="49"/>
    </location>
</feature>
<feature type="compositionally biased region" description="Polar residues" evidence="1">
    <location>
        <begin position="27"/>
        <end position="42"/>
    </location>
</feature>
<protein>
    <submittedName>
        <fullName evidence="2">Uncharacterized protein</fullName>
    </submittedName>
</protein>
<evidence type="ECO:0000256" key="1">
    <source>
        <dbReference type="SAM" id="MobiDB-lite"/>
    </source>
</evidence>
<comment type="caution">
    <text evidence="2">The sequence shown here is derived from an EMBL/GenBank/DDBJ whole genome shotgun (WGS) entry which is preliminary data.</text>
</comment>
<gene>
    <name evidence="2" type="ORF">OUZ56_030157</name>
</gene>
<reference evidence="2 3" key="1">
    <citation type="journal article" date="2023" name="Nucleic Acids Res.">
        <title>The hologenome of Daphnia magna reveals possible DNA methylation and microbiome-mediated evolution of the host genome.</title>
        <authorList>
            <person name="Chaturvedi A."/>
            <person name="Li X."/>
            <person name="Dhandapani V."/>
            <person name="Marshall H."/>
            <person name="Kissane S."/>
            <person name="Cuenca-Cambronero M."/>
            <person name="Asole G."/>
            <person name="Calvet F."/>
            <person name="Ruiz-Romero M."/>
            <person name="Marangio P."/>
            <person name="Guigo R."/>
            <person name="Rago D."/>
            <person name="Mirbahai L."/>
            <person name="Eastwood N."/>
            <person name="Colbourne J.K."/>
            <person name="Zhou J."/>
            <person name="Mallon E."/>
            <person name="Orsini L."/>
        </authorList>
    </citation>
    <scope>NUCLEOTIDE SEQUENCE [LARGE SCALE GENOMIC DNA]</scope>
    <source>
        <strain evidence="2">LRV0_1</strain>
    </source>
</reference>
<proteinExistence type="predicted"/>